<dbReference type="GO" id="GO:0005886">
    <property type="term" value="C:plasma membrane"/>
    <property type="evidence" value="ECO:0007669"/>
    <property type="project" value="UniProtKB-SubCell"/>
</dbReference>
<dbReference type="GO" id="GO:0005524">
    <property type="term" value="F:ATP binding"/>
    <property type="evidence" value="ECO:0007669"/>
    <property type="project" value="UniProtKB-KW"/>
</dbReference>
<keyword evidence="7" id="KW-0029">Amino-acid transport</keyword>
<dbReference type="GO" id="GO:0016887">
    <property type="term" value="F:ATP hydrolysis activity"/>
    <property type="evidence" value="ECO:0007669"/>
    <property type="project" value="InterPro"/>
</dbReference>
<dbReference type="SMART" id="SM00382">
    <property type="entry name" value="AAA"/>
    <property type="match status" value="1"/>
</dbReference>
<dbReference type="RefSeq" id="WP_124080744.1">
    <property type="nucleotide sequence ID" value="NZ_UWPJ01000026.1"/>
</dbReference>
<dbReference type="InterPro" id="IPR050086">
    <property type="entry name" value="MetN_ABC_transporter-like"/>
</dbReference>
<dbReference type="PROSITE" id="PS50893">
    <property type="entry name" value="ABC_TRANSPORTER_2"/>
    <property type="match status" value="1"/>
</dbReference>
<dbReference type="AlphaFoldDB" id="A0A3P4B6P8"/>
<comment type="subcellular location">
    <subcellularLocation>
        <location evidence="1">Cell membrane</location>
        <topology evidence="1">Peripheral membrane protein</topology>
    </subcellularLocation>
</comment>
<protein>
    <submittedName>
        <fullName evidence="10">Arginine transport ATP-binding protein ArtM</fullName>
    </submittedName>
</protein>
<dbReference type="InterPro" id="IPR014343">
    <property type="entry name" value="Ectoine_EhuA"/>
</dbReference>
<dbReference type="Proteomes" id="UP000277294">
    <property type="component" value="Unassembled WGS sequence"/>
</dbReference>
<dbReference type="GO" id="GO:0015424">
    <property type="term" value="F:ABC-type amino acid transporter activity"/>
    <property type="evidence" value="ECO:0007669"/>
    <property type="project" value="InterPro"/>
</dbReference>
<evidence type="ECO:0000256" key="4">
    <source>
        <dbReference type="ARBA" id="ARBA00022475"/>
    </source>
</evidence>
<dbReference type="PROSITE" id="PS00211">
    <property type="entry name" value="ABC_TRANSPORTER_1"/>
    <property type="match status" value="1"/>
</dbReference>
<evidence type="ECO:0000256" key="1">
    <source>
        <dbReference type="ARBA" id="ARBA00004202"/>
    </source>
</evidence>
<dbReference type="PANTHER" id="PTHR43166:SF9">
    <property type="entry name" value="GLUTAMATE_ASPARTATE IMPORT ATP-BINDING PROTEIN GLTL"/>
    <property type="match status" value="1"/>
</dbReference>
<dbReference type="OrthoDB" id="9802264at2"/>
<sequence>MSASVTLENISKRYGEVEVLRGIDLHIPAGQTVALIGPSGSGKSTLLRLLMTLERPDAGRVLIDGEPMWTQPRGGREAPATEAHLRKVRGKIGMVFQHFNLFPHMTALDNVAEAPRHVLGLGRAEAEARAAEYLGKVGLGDKLGQYPGNLSGGQKQRVGIARALAMRPEIMLFDEVTSALDPELVGGVLEILRELSASRTMTMIIVTHQMKFAERSSDRTLFFEAGRILEDGPSPEVFNAPSHARTRQFLDAVIDA</sequence>
<evidence type="ECO:0000313" key="11">
    <source>
        <dbReference type="Proteomes" id="UP000277294"/>
    </source>
</evidence>
<evidence type="ECO:0000256" key="3">
    <source>
        <dbReference type="ARBA" id="ARBA00022448"/>
    </source>
</evidence>
<dbReference type="EMBL" id="UWPJ01000026">
    <property type="protein sequence ID" value="VCU71280.1"/>
    <property type="molecule type" value="Genomic_DNA"/>
</dbReference>
<comment type="similarity">
    <text evidence="2">Belongs to the ABC transporter superfamily.</text>
</comment>
<dbReference type="InterPro" id="IPR030679">
    <property type="entry name" value="ABC_ATPase_HisP-typ"/>
</dbReference>
<evidence type="ECO:0000256" key="2">
    <source>
        <dbReference type="ARBA" id="ARBA00005417"/>
    </source>
</evidence>
<gene>
    <name evidence="10" type="primary">artM</name>
    <name evidence="10" type="ORF">PIGHUM_03361</name>
</gene>
<organism evidence="10 11">
    <name type="scientific">Pigmentiphaga humi</name>
    <dbReference type="NCBI Taxonomy" id="2478468"/>
    <lineage>
        <taxon>Bacteria</taxon>
        <taxon>Pseudomonadati</taxon>
        <taxon>Pseudomonadota</taxon>
        <taxon>Betaproteobacteria</taxon>
        <taxon>Burkholderiales</taxon>
        <taxon>Alcaligenaceae</taxon>
        <taxon>Pigmentiphaga</taxon>
    </lineage>
</organism>
<evidence type="ECO:0000256" key="6">
    <source>
        <dbReference type="ARBA" id="ARBA00022840"/>
    </source>
</evidence>
<keyword evidence="5" id="KW-0547">Nucleotide-binding</keyword>
<dbReference type="InterPro" id="IPR003593">
    <property type="entry name" value="AAA+_ATPase"/>
</dbReference>
<evidence type="ECO:0000259" key="9">
    <source>
        <dbReference type="PROSITE" id="PS50893"/>
    </source>
</evidence>
<evidence type="ECO:0000256" key="5">
    <source>
        <dbReference type="ARBA" id="ARBA00022741"/>
    </source>
</evidence>
<dbReference type="InterPro" id="IPR017871">
    <property type="entry name" value="ABC_transporter-like_CS"/>
</dbReference>
<evidence type="ECO:0000256" key="7">
    <source>
        <dbReference type="ARBA" id="ARBA00022970"/>
    </source>
</evidence>
<keyword evidence="6 10" id="KW-0067">ATP-binding</keyword>
<dbReference type="PIRSF" id="PIRSF039085">
    <property type="entry name" value="ABC_ATPase_HisP"/>
    <property type="match status" value="1"/>
</dbReference>
<dbReference type="PANTHER" id="PTHR43166">
    <property type="entry name" value="AMINO ACID IMPORT ATP-BINDING PROTEIN"/>
    <property type="match status" value="1"/>
</dbReference>
<name>A0A3P4B6P8_9BURK</name>
<keyword evidence="11" id="KW-1185">Reference proteome</keyword>
<keyword evidence="8" id="KW-0472">Membrane</keyword>
<keyword evidence="4" id="KW-1003">Cell membrane</keyword>
<dbReference type="InterPro" id="IPR027417">
    <property type="entry name" value="P-loop_NTPase"/>
</dbReference>
<evidence type="ECO:0000256" key="8">
    <source>
        <dbReference type="ARBA" id="ARBA00023136"/>
    </source>
</evidence>
<evidence type="ECO:0000313" key="10">
    <source>
        <dbReference type="EMBL" id="VCU71280.1"/>
    </source>
</evidence>
<proteinExistence type="inferred from homology"/>
<dbReference type="SUPFAM" id="SSF52540">
    <property type="entry name" value="P-loop containing nucleoside triphosphate hydrolases"/>
    <property type="match status" value="1"/>
</dbReference>
<dbReference type="NCBIfam" id="TIGR03005">
    <property type="entry name" value="ectoine_ehuA"/>
    <property type="match status" value="1"/>
</dbReference>
<dbReference type="Gene3D" id="3.40.50.300">
    <property type="entry name" value="P-loop containing nucleotide triphosphate hydrolases"/>
    <property type="match status" value="1"/>
</dbReference>
<dbReference type="Pfam" id="PF00005">
    <property type="entry name" value="ABC_tran"/>
    <property type="match status" value="1"/>
</dbReference>
<accession>A0A3P4B6P8</accession>
<feature type="domain" description="ABC transporter" evidence="9">
    <location>
        <begin position="5"/>
        <end position="250"/>
    </location>
</feature>
<reference evidence="10 11" key="1">
    <citation type="submission" date="2018-10" db="EMBL/GenBank/DDBJ databases">
        <authorList>
            <person name="Criscuolo A."/>
        </authorList>
    </citation>
    <scope>NUCLEOTIDE SEQUENCE [LARGE SCALE GENOMIC DNA]</scope>
    <source>
        <strain evidence="10">DnA1</strain>
    </source>
</reference>
<dbReference type="InterPro" id="IPR003439">
    <property type="entry name" value="ABC_transporter-like_ATP-bd"/>
</dbReference>
<keyword evidence="3" id="KW-0813">Transport</keyword>